<evidence type="ECO:0000256" key="7">
    <source>
        <dbReference type="ARBA" id="ARBA00023237"/>
    </source>
</evidence>
<comment type="similarity">
    <text evidence="2">Belongs to the OmpP1/FadL family.</text>
</comment>
<protein>
    <submittedName>
        <fullName evidence="9">Long-chain fatty acid outer membrane transporter</fullName>
    </submittedName>
</protein>
<evidence type="ECO:0000256" key="2">
    <source>
        <dbReference type="ARBA" id="ARBA00008163"/>
    </source>
</evidence>
<evidence type="ECO:0000256" key="4">
    <source>
        <dbReference type="ARBA" id="ARBA00022692"/>
    </source>
</evidence>
<dbReference type="Pfam" id="PF03349">
    <property type="entry name" value="Toluene_X"/>
    <property type="match status" value="1"/>
</dbReference>
<dbReference type="OrthoDB" id="19849at2"/>
<dbReference type="AlphaFoldDB" id="A0A1C9W4C4"/>
<evidence type="ECO:0000256" key="5">
    <source>
        <dbReference type="ARBA" id="ARBA00022729"/>
    </source>
</evidence>
<keyword evidence="3" id="KW-1134">Transmembrane beta strand</keyword>
<keyword evidence="4" id="KW-0812">Transmembrane</keyword>
<feature type="chain" id="PRO_5008895395" evidence="8">
    <location>
        <begin position="27"/>
        <end position="421"/>
    </location>
</feature>
<evidence type="ECO:0000256" key="1">
    <source>
        <dbReference type="ARBA" id="ARBA00004571"/>
    </source>
</evidence>
<dbReference type="InterPro" id="IPR005017">
    <property type="entry name" value="OMPP1/FadL/TodX"/>
</dbReference>
<sequence precursor="true">MSIKFAKLSAAALSAAALFTVYSAEATNGYFVEGVGPKAQAMAGVGVALPQDALAAANNPAGTALVGNRLDVGFTVFSPDRSARIRGNLAGADGDYDGNEKSSFVIPELGYTRMLSSQLSWGVAVYGNGGMNTGYQSNPFAAFGSSGEAGVDLSQLFITPSLAYRPTPDHAFGIATTFAVQRFEATGLQAFDNPFVSASAGNVTDRGYDTAHGWGVKLGWIGRLREDLSLGATWSSRIETGEFDRYEGLFADGGGFDIPENYAVGLSWSATPRLTVAADWQRILYSDTGSVGNSLSLLFQGKPLGADGGPGFGWQDVEVTKLGAAFRATDDLTLRAGISHAEQPIPAGEAFINILAPGVIEDHVSMGADWRTALGEFTVSYAHAFEETVQGDNSIPTAFGGGEAELTMSQDILRFGWSRNF</sequence>
<organism evidence="9 10">
    <name type="scientific">Microbulbifer aggregans</name>
    <dbReference type="NCBI Taxonomy" id="1769779"/>
    <lineage>
        <taxon>Bacteria</taxon>
        <taxon>Pseudomonadati</taxon>
        <taxon>Pseudomonadota</taxon>
        <taxon>Gammaproteobacteria</taxon>
        <taxon>Cellvibrionales</taxon>
        <taxon>Microbulbiferaceae</taxon>
        <taxon>Microbulbifer</taxon>
    </lineage>
</organism>
<keyword evidence="6" id="KW-0472">Membrane</keyword>
<evidence type="ECO:0000256" key="3">
    <source>
        <dbReference type="ARBA" id="ARBA00022452"/>
    </source>
</evidence>
<dbReference type="PANTHER" id="PTHR35093:SF8">
    <property type="entry name" value="OUTER MEMBRANE PROTEIN NMB0088-RELATED"/>
    <property type="match status" value="1"/>
</dbReference>
<evidence type="ECO:0000256" key="6">
    <source>
        <dbReference type="ARBA" id="ARBA00023136"/>
    </source>
</evidence>
<accession>A0A1C9W4C4</accession>
<dbReference type="GO" id="GO:0009279">
    <property type="term" value="C:cell outer membrane"/>
    <property type="evidence" value="ECO:0007669"/>
    <property type="project" value="UniProtKB-SubCell"/>
</dbReference>
<dbReference type="SUPFAM" id="SSF56935">
    <property type="entry name" value="Porins"/>
    <property type="match status" value="1"/>
</dbReference>
<name>A0A1C9W4C4_9GAMM</name>
<dbReference type="RefSeq" id="WP_069946202.1">
    <property type="nucleotide sequence ID" value="NZ_CP014143.1"/>
</dbReference>
<dbReference type="GO" id="GO:0015483">
    <property type="term" value="F:long-chain fatty acid transporting porin activity"/>
    <property type="evidence" value="ECO:0007669"/>
    <property type="project" value="TreeGrafter"/>
</dbReference>
<evidence type="ECO:0000256" key="8">
    <source>
        <dbReference type="SAM" id="SignalP"/>
    </source>
</evidence>
<dbReference type="KEGG" id="micc:AUP74_00537"/>
<evidence type="ECO:0000313" key="9">
    <source>
        <dbReference type="EMBL" id="AOS96007.1"/>
    </source>
</evidence>
<evidence type="ECO:0000313" key="10">
    <source>
        <dbReference type="Proteomes" id="UP000095672"/>
    </source>
</evidence>
<keyword evidence="5 8" id="KW-0732">Signal</keyword>
<dbReference type="STRING" id="1769779.AUP74_00537"/>
<reference evidence="10" key="1">
    <citation type="submission" date="2016-01" db="EMBL/GenBank/DDBJ databases">
        <title>Complete genome sequence of Microbulbifer sp. CCB-MM1, a halophile isolated from Matang Mangrove Forest, Perak.</title>
        <authorList>
            <person name="Moh T.H."/>
            <person name="Dinesh B."/>
            <person name="Lau N.-S."/>
            <person name="Go F."/>
            <person name="Alexander Chong S.-C."/>
        </authorList>
    </citation>
    <scope>NUCLEOTIDE SEQUENCE [LARGE SCALE GENOMIC DNA]</scope>
    <source>
        <strain evidence="10">CCB-MM1</strain>
    </source>
</reference>
<dbReference type="PANTHER" id="PTHR35093">
    <property type="entry name" value="OUTER MEMBRANE PROTEIN NMB0088-RELATED"/>
    <property type="match status" value="1"/>
</dbReference>
<proteinExistence type="inferred from homology"/>
<dbReference type="PATRIC" id="fig|1769779.3.peg.541"/>
<dbReference type="Gene3D" id="2.40.160.60">
    <property type="entry name" value="Outer membrane protein transport protein (OMPP1/FadL/TodX)"/>
    <property type="match status" value="1"/>
</dbReference>
<dbReference type="Proteomes" id="UP000095672">
    <property type="component" value="Chromosome"/>
</dbReference>
<gene>
    <name evidence="9" type="ORF">AUP74_00537</name>
</gene>
<comment type="subcellular location">
    <subcellularLocation>
        <location evidence="1">Cell outer membrane</location>
        <topology evidence="1">Multi-pass membrane protein</topology>
    </subcellularLocation>
</comment>
<dbReference type="EMBL" id="CP014143">
    <property type="protein sequence ID" value="AOS96007.1"/>
    <property type="molecule type" value="Genomic_DNA"/>
</dbReference>
<keyword evidence="7" id="KW-0998">Cell outer membrane</keyword>
<keyword evidence="10" id="KW-1185">Reference proteome</keyword>
<feature type="signal peptide" evidence="8">
    <location>
        <begin position="1"/>
        <end position="26"/>
    </location>
</feature>